<organism evidence="2 3">
    <name type="scientific">Pseudoduganella guangdongensis</name>
    <dbReference type="NCBI Taxonomy" id="2692179"/>
    <lineage>
        <taxon>Bacteria</taxon>
        <taxon>Pseudomonadati</taxon>
        <taxon>Pseudomonadota</taxon>
        <taxon>Betaproteobacteria</taxon>
        <taxon>Burkholderiales</taxon>
        <taxon>Oxalobacteraceae</taxon>
        <taxon>Telluria group</taxon>
        <taxon>Pseudoduganella</taxon>
    </lineage>
</organism>
<keyword evidence="1" id="KW-0732">Signal</keyword>
<dbReference type="Pfam" id="PF11259">
    <property type="entry name" value="DUF3060"/>
    <property type="match status" value="1"/>
</dbReference>
<evidence type="ECO:0000313" key="2">
    <source>
        <dbReference type="EMBL" id="MYN04944.1"/>
    </source>
</evidence>
<gene>
    <name evidence="2" type="ORF">GTP41_22880</name>
</gene>
<dbReference type="EMBL" id="WWCJ01000022">
    <property type="protein sequence ID" value="MYN04944.1"/>
    <property type="molecule type" value="Genomic_DNA"/>
</dbReference>
<dbReference type="InterPro" id="IPR021417">
    <property type="entry name" value="DUF3060"/>
</dbReference>
<feature type="signal peptide" evidence="1">
    <location>
        <begin position="1"/>
        <end position="23"/>
    </location>
</feature>
<comment type="caution">
    <text evidence="2">The sequence shown here is derived from an EMBL/GenBank/DDBJ whole genome shotgun (WGS) entry which is preliminary data.</text>
</comment>
<name>A0A6N9HN22_9BURK</name>
<dbReference type="RefSeq" id="WP_161027893.1">
    <property type="nucleotide sequence ID" value="NZ_WWCJ01000022.1"/>
</dbReference>
<accession>A0A6N9HN22</accession>
<feature type="chain" id="PRO_5026941856" evidence="1">
    <location>
        <begin position="24"/>
        <end position="125"/>
    </location>
</feature>
<reference evidence="2 3" key="1">
    <citation type="submission" date="2019-12" db="EMBL/GenBank/DDBJ databases">
        <title>Novel species isolated from a subtropical stream in China.</title>
        <authorList>
            <person name="Lu H."/>
        </authorList>
    </citation>
    <scope>NUCLEOTIDE SEQUENCE [LARGE SCALE GENOMIC DNA]</scope>
    <source>
        <strain evidence="2 3">DS3</strain>
    </source>
</reference>
<dbReference type="Proteomes" id="UP000448575">
    <property type="component" value="Unassembled WGS sequence"/>
</dbReference>
<sequence length="125" mass="12924">MNSKPLKLAAICAAFLVMGGAAAQEDAVGEVELTDKLISISGSGHQRTFACDGRKLEVVGTGHIITATGVCSSVEILGVGNVVNVEVVPKGRLSITGTDHTVRWKSQGKIAQSVTGTGHRVSRVN</sequence>
<keyword evidence="3" id="KW-1185">Reference proteome</keyword>
<evidence type="ECO:0000256" key="1">
    <source>
        <dbReference type="SAM" id="SignalP"/>
    </source>
</evidence>
<evidence type="ECO:0000313" key="3">
    <source>
        <dbReference type="Proteomes" id="UP000448575"/>
    </source>
</evidence>
<protein>
    <submittedName>
        <fullName evidence="2">DUF3060 domain-containing protein</fullName>
    </submittedName>
</protein>
<dbReference type="AlphaFoldDB" id="A0A6N9HN22"/>
<proteinExistence type="predicted"/>